<feature type="domain" description="F-box" evidence="1">
    <location>
        <begin position="11"/>
        <end position="59"/>
    </location>
</feature>
<dbReference type="InterPro" id="IPR001810">
    <property type="entry name" value="F-box_dom"/>
</dbReference>
<dbReference type="SUPFAM" id="SSF81383">
    <property type="entry name" value="F-box domain"/>
    <property type="match status" value="1"/>
</dbReference>
<accession>A0A1D2N5I4</accession>
<reference evidence="2 3" key="1">
    <citation type="journal article" date="2016" name="Genome Biol. Evol.">
        <title>Gene Family Evolution Reflects Adaptation to Soil Environmental Stressors in the Genome of the Collembolan Orchesella cincta.</title>
        <authorList>
            <person name="Faddeeva-Vakhrusheva A."/>
            <person name="Derks M.F."/>
            <person name="Anvar S.Y."/>
            <person name="Agamennone V."/>
            <person name="Suring W."/>
            <person name="Smit S."/>
            <person name="van Straalen N.M."/>
            <person name="Roelofs D."/>
        </authorList>
    </citation>
    <scope>NUCLEOTIDE SEQUENCE [LARGE SCALE GENOMIC DNA]</scope>
    <source>
        <tissue evidence="2">Mixed pool</tissue>
    </source>
</reference>
<dbReference type="PROSITE" id="PS50181">
    <property type="entry name" value="FBOX"/>
    <property type="match status" value="1"/>
</dbReference>
<gene>
    <name evidence="2" type="ORF">Ocin01_06190</name>
</gene>
<dbReference type="SMART" id="SM00256">
    <property type="entry name" value="FBOX"/>
    <property type="match status" value="1"/>
</dbReference>
<evidence type="ECO:0000259" key="1">
    <source>
        <dbReference type="PROSITE" id="PS50181"/>
    </source>
</evidence>
<dbReference type="InterPro" id="IPR036047">
    <property type="entry name" value="F-box-like_dom_sf"/>
</dbReference>
<evidence type="ECO:0000313" key="2">
    <source>
        <dbReference type="EMBL" id="ODN00491.1"/>
    </source>
</evidence>
<sequence>MGRRNNKVKDDSAFQNMPPEMCFRIFSNLDAESFRAVRGVSKRWKFLADSSRNISFTCHLTDITTTAVINSNESFSCIKIHDFEGRDNKIVSATRGTGRILGCAESIHLIGSNINATEIGKMMQYAVRSVNELLFHHCHRSVLQSVFDLHKPFESLRKLTMCQNYIPSRRDTRILQNLGSVAVAPKLPLLEHLKIVYELDNLEEVFALPRIPSANEVFTNYLAVARLVFRYKDTLKIVEIQRNEILRTALMLNVEINEVRLSQSQRYQIQECLEGFQTTKLDVLHISPLLDEEAYPWNLETSLMKQQRCLKELTYDRKLCFPFQHVNQSLVDSVPDNRHFFTSIKISFTCSGNMPVDLSLFSQCPSLKTLWLLFYRGVRVGLAGMNTLRFTNLQQLPKTITNFHLKSSQDDPIIIHQQSLLTREQMRWIIDNLRDLESIWLQLVTEEVDEEEEDDNDMPDLMPADENDNNRQMDENAPELVFEQLLNPHDEELNAQNANIDVQMFRELISMPKLRDMKFDMLKARQLDANIVVGADGHPWVVPMQHARAEDILEYINIIRQDATITFIPNEVLFFPIRFIEFSLTRDK</sequence>
<dbReference type="Gene3D" id="1.20.1280.50">
    <property type="match status" value="1"/>
</dbReference>
<name>A0A1D2N5I4_ORCCI</name>
<evidence type="ECO:0000313" key="3">
    <source>
        <dbReference type="Proteomes" id="UP000094527"/>
    </source>
</evidence>
<dbReference type="AlphaFoldDB" id="A0A1D2N5I4"/>
<comment type="caution">
    <text evidence="2">The sequence shown here is derived from an EMBL/GenBank/DDBJ whole genome shotgun (WGS) entry which is preliminary data.</text>
</comment>
<proteinExistence type="predicted"/>
<keyword evidence="3" id="KW-1185">Reference proteome</keyword>
<dbReference type="Pfam" id="PF12937">
    <property type="entry name" value="F-box-like"/>
    <property type="match status" value="1"/>
</dbReference>
<protein>
    <recommendedName>
        <fullName evidence="1">F-box domain-containing protein</fullName>
    </recommendedName>
</protein>
<dbReference type="EMBL" id="LJIJ01000204">
    <property type="protein sequence ID" value="ODN00491.1"/>
    <property type="molecule type" value="Genomic_DNA"/>
</dbReference>
<dbReference type="Proteomes" id="UP000094527">
    <property type="component" value="Unassembled WGS sequence"/>
</dbReference>
<organism evidence="2 3">
    <name type="scientific">Orchesella cincta</name>
    <name type="common">Springtail</name>
    <name type="synonym">Podura cincta</name>
    <dbReference type="NCBI Taxonomy" id="48709"/>
    <lineage>
        <taxon>Eukaryota</taxon>
        <taxon>Metazoa</taxon>
        <taxon>Ecdysozoa</taxon>
        <taxon>Arthropoda</taxon>
        <taxon>Hexapoda</taxon>
        <taxon>Collembola</taxon>
        <taxon>Entomobryomorpha</taxon>
        <taxon>Entomobryoidea</taxon>
        <taxon>Orchesellidae</taxon>
        <taxon>Orchesellinae</taxon>
        <taxon>Orchesella</taxon>
    </lineage>
</organism>